<keyword evidence="8" id="KW-0472">Membrane</keyword>
<dbReference type="AlphaFoldDB" id="A0A9P5NW09"/>
<evidence type="ECO:0000256" key="11">
    <source>
        <dbReference type="SAM" id="Coils"/>
    </source>
</evidence>
<dbReference type="GO" id="GO:0006397">
    <property type="term" value="P:mRNA processing"/>
    <property type="evidence" value="ECO:0007669"/>
    <property type="project" value="UniProtKB-UniRule"/>
</dbReference>
<evidence type="ECO:0000256" key="10">
    <source>
        <dbReference type="RuleBase" id="RU367108"/>
    </source>
</evidence>
<evidence type="ECO:0000256" key="3">
    <source>
        <dbReference type="ARBA" id="ARBA00020222"/>
    </source>
</evidence>
<keyword evidence="11" id="KW-0175">Coiled coil</keyword>
<sequence>MLLRRLYSTAAASREGWLYVDSVFPIQLGRWDFRHYFGFLRQEHLLTSLQRRLEQLSAFDFKPLEYQPQPKDGGVFVRFSYTPPADLELPSHWTALQHALREQVAKQGALPTWLGMGSGHLWVVRGSPWKEDLNRYASAILKVAFDGPDIQEQSLYEICRPYGRIRDLSSPVPVPAGTLRSSYVTFQHVHSATVARNVIHGIDVASGPDSAPAKTRIRTQYEAPIESHVVSNWMSSHPKVVLPILIFLLGTLTYTIFDPVRSLMVEAKMLDWFDYRKFKFYEWLKSNTLDRLSIISSPHPASKPENGWKERGEAVSALQRYLNDMPSTIAFVHGPKGSGKASMVDSIIQQSERNTLFIDCKTLNNAPSDSALVAALAAQTGYWPVFNFVNSMGSLIDLASVGLIGQKAGLSNSLPEQLKQVLDVVTIALRRVALAHRSEIQKEIQNLKHIESKRKQKEQRRRSILAGTWHDCRLDSIAGNGIMSELGVGDEIFSQDKELPPQIVDQEKSTIKSQALDDIGVDSLPVVVIRHFAAGWSTREDVLTVLSQWAAYLVENKVAHVIVLSDNRENSKKLAKALPTKPLNTIALSDADSSSSLSFVNQKLQDAGVDIGISPQETQYVERLGGRASDLESLIHKVRSGMKVDEAVEDIINRGVAELRKSAFGDDADDAKNLPWTRYQAWKVLKALSKSPEVRYHETLIDFPFKGDEVALRNMEHAELISILTHDGRPSKIRPGRPVLKWVFDRVVNDKVFQASQELAYNEKQILDTEGKIREYEEELAVLVDTMEKEKRPWWSLRCSPCVERARYVGDKLSIAGRKVEMLERKNGELKKLLSHMT</sequence>
<dbReference type="InterPro" id="IPR018850">
    <property type="entry name" value="Mt_escape_2_C"/>
</dbReference>
<protein>
    <recommendedName>
        <fullName evidence="3 10">Mitochondrial escape protein 2</fullName>
    </recommendedName>
</protein>
<dbReference type="InterPro" id="IPR039627">
    <property type="entry name" value="Yme2_C"/>
</dbReference>
<organism evidence="13 14">
    <name type="scientific">Gymnopilus junonius</name>
    <name type="common">Spectacular rustgill mushroom</name>
    <name type="synonym">Gymnopilus spectabilis subsp. junonius</name>
    <dbReference type="NCBI Taxonomy" id="109634"/>
    <lineage>
        <taxon>Eukaryota</taxon>
        <taxon>Fungi</taxon>
        <taxon>Dikarya</taxon>
        <taxon>Basidiomycota</taxon>
        <taxon>Agaricomycotina</taxon>
        <taxon>Agaricomycetes</taxon>
        <taxon>Agaricomycetidae</taxon>
        <taxon>Agaricales</taxon>
        <taxon>Agaricineae</taxon>
        <taxon>Hymenogastraceae</taxon>
        <taxon>Gymnopilus</taxon>
    </lineage>
</organism>
<dbReference type="OrthoDB" id="10267654at2759"/>
<dbReference type="GO" id="GO:0003723">
    <property type="term" value="F:RNA binding"/>
    <property type="evidence" value="ECO:0007669"/>
    <property type="project" value="UniProtKB-UniRule"/>
</dbReference>
<evidence type="ECO:0000256" key="6">
    <source>
        <dbReference type="ARBA" id="ARBA00022989"/>
    </source>
</evidence>
<name>A0A9P5NW09_GYMJU</name>
<feature type="coiled-coil region" evidence="11">
    <location>
        <begin position="759"/>
        <end position="786"/>
    </location>
</feature>
<evidence type="ECO:0000256" key="5">
    <source>
        <dbReference type="ARBA" id="ARBA00022792"/>
    </source>
</evidence>
<gene>
    <name evidence="13" type="ORF">CPB84DRAFT_1676036</name>
</gene>
<evidence type="ECO:0000313" key="14">
    <source>
        <dbReference type="Proteomes" id="UP000724874"/>
    </source>
</evidence>
<evidence type="ECO:0000256" key="7">
    <source>
        <dbReference type="ARBA" id="ARBA00023128"/>
    </source>
</evidence>
<comment type="function">
    <text evidence="9 10">Plays a role in maintaining the mitochondrial genome and in controlling the mtDNA escape. Involved in the regulation of mtDNA nucleotide structure and number. May have a dispensable role in early maturation of pre-rRNA.</text>
</comment>
<reference evidence="13" key="1">
    <citation type="submission" date="2020-11" db="EMBL/GenBank/DDBJ databases">
        <authorList>
            <consortium name="DOE Joint Genome Institute"/>
            <person name="Ahrendt S."/>
            <person name="Riley R."/>
            <person name="Andreopoulos W."/>
            <person name="LaButti K."/>
            <person name="Pangilinan J."/>
            <person name="Ruiz-duenas F.J."/>
            <person name="Barrasa J.M."/>
            <person name="Sanchez-Garcia M."/>
            <person name="Camarero S."/>
            <person name="Miyauchi S."/>
            <person name="Serrano A."/>
            <person name="Linde D."/>
            <person name="Babiker R."/>
            <person name="Drula E."/>
            <person name="Ayuso-Fernandez I."/>
            <person name="Pacheco R."/>
            <person name="Padilla G."/>
            <person name="Ferreira P."/>
            <person name="Barriuso J."/>
            <person name="Kellner H."/>
            <person name="Castanera R."/>
            <person name="Alfaro M."/>
            <person name="Ramirez L."/>
            <person name="Pisabarro A.G."/>
            <person name="Kuo A."/>
            <person name="Tritt A."/>
            <person name="Lipzen A."/>
            <person name="He G."/>
            <person name="Yan M."/>
            <person name="Ng V."/>
            <person name="Cullen D."/>
            <person name="Martin F."/>
            <person name="Rosso M.-N."/>
            <person name="Henrissat B."/>
            <person name="Hibbett D."/>
            <person name="Martinez A.T."/>
            <person name="Grigoriev I.V."/>
        </authorList>
    </citation>
    <scope>NUCLEOTIDE SEQUENCE</scope>
    <source>
        <strain evidence="13">AH 44721</strain>
    </source>
</reference>
<evidence type="ECO:0000256" key="8">
    <source>
        <dbReference type="ARBA" id="ARBA00023136"/>
    </source>
</evidence>
<evidence type="ECO:0000256" key="1">
    <source>
        <dbReference type="ARBA" id="ARBA00004434"/>
    </source>
</evidence>
<proteinExistence type="inferred from homology"/>
<dbReference type="PANTHER" id="PTHR32198">
    <property type="entry name" value="MITOCHONDRIAL ESCAPE PROTEIN 2"/>
    <property type="match status" value="1"/>
</dbReference>
<accession>A0A9P5NW09</accession>
<comment type="similarity">
    <text evidence="2 10">Belongs to the YME2 family.</text>
</comment>
<keyword evidence="4" id="KW-0812">Transmembrane</keyword>
<keyword evidence="14" id="KW-1185">Reference proteome</keyword>
<keyword evidence="6" id="KW-1133">Transmembrane helix</keyword>
<evidence type="ECO:0000256" key="2">
    <source>
        <dbReference type="ARBA" id="ARBA00010320"/>
    </source>
</evidence>
<dbReference type="Pfam" id="PF10443">
    <property type="entry name" value="RNA12"/>
    <property type="match status" value="1"/>
</dbReference>
<dbReference type="EMBL" id="JADNYJ010000020">
    <property type="protein sequence ID" value="KAF8906048.1"/>
    <property type="molecule type" value="Genomic_DNA"/>
</dbReference>
<comment type="caution">
    <text evidence="13">The sequence shown here is derived from an EMBL/GenBank/DDBJ whole genome shotgun (WGS) entry which is preliminary data.</text>
</comment>
<dbReference type="PANTHER" id="PTHR32198:SF2">
    <property type="entry name" value="MITOCHONDRIAL ESCAPE PROTEIN 2"/>
    <property type="match status" value="1"/>
</dbReference>
<keyword evidence="7 10" id="KW-0496">Mitochondrion</keyword>
<dbReference type="GO" id="GO:0005743">
    <property type="term" value="C:mitochondrial inner membrane"/>
    <property type="evidence" value="ECO:0007669"/>
    <property type="project" value="UniProtKB-SubCell"/>
</dbReference>
<keyword evidence="10" id="KW-0507">mRNA processing</keyword>
<evidence type="ECO:0000256" key="9">
    <source>
        <dbReference type="ARBA" id="ARBA00025276"/>
    </source>
</evidence>
<keyword evidence="5 10" id="KW-0999">Mitochondrion inner membrane</keyword>
<keyword evidence="10" id="KW-0694">RNA-binding</keyword>
<comment type="subcellular location">
    <subcellularLocation>
        <location evidence="1 10">Mitochondrion inner membrane</location>
        <topology evidence="1 10">Single-pass membrane protein</topology>
    </subcellularLocation>
</comment>
<evidence type="ECO:0000256" key="4">
    <source>
        <dbReference type="ARBA" id="ARBA00022692"/>
    </source>
</evidence>
<feature type="domain" description="Mitochondrial escape protein 2 C-terminal" evidence="12">
    <location>
        <begin position="311"/>
        <end position="784"/>
    </location>
</feature>
<evidence type="ECO:0000259" key="12">
    <source>
        <dbReference type="Pfam" id="PF10443"/>
    </source>
</evidence>
<dbReference type="Proteomes" id="UP000724874">
    <property type="component" value="Unassembled WGS sequence"/>
</dbReference>
<evidence type="ECO:0000313" key="13">
    <source>
        <dbReference type="EMBL" id="KAF8906048.1"/>
    </source>
</evidence>